<dbReference type="SUPFAM" id="SSF54695">
    <property type="entry name" value="POZ domain"/>
    <property type="match status" value="1"/>
</dbReference>
<keyword evidence="5 12" id="KW-0863">Zinc-finger</keyword>
<keyword evidence="4" id="KW-0677">Repeat</keyword>
<dbReference type="FunFam" id="3.30.160.60:FF:000624">
    <property type="entry name" value="zinc finger protein 697"/>
    <property type="match status" value="1"/>
</dbReference>
<proteinExistence type="predicted"/>
<dbReference type="CDD" id="cd18226">
    <property type="entry name" value="BTB_POZ_ZBTB41"/>
    <property type="match status" value="1"/>
</dbReference>
<dbReference type="PROSITE" id="PS00028">
    <property type="entry name" value="ZINC_FINGER_C2H2_1"/>
    <property type="match status" value="12"/>
</dbReference>
<dbReference type="GO" id="GO:0000978">
    <property type="term" value="F:RNA polymerase II cis-regulatory region sequence-specific DNA binding"/>
    <property type="evidence" value="ECO:0007669"/>
    <property type="project" value="TreeGrafter"/>
</dbReference>
<dbReference type="PANTHER" id="PTHR24399:SF23">
    <property type="entry name" value="C2H2-TYPE DOMAIN-CONTAINING PROTEIN"/>
    <property type="match status" value="1"/>
</dbReference>
<organism evidence="16 17">
    <name type="scientific">Calypte anna</name>
    <name type="common">Anna's hummingbird</name>
    <name type="synonym">Archilochus anna</name>
    <dbReference type="NCBI Taxonomy" id="9244"/>
    <lineage>
        <taxon>Eukaryota</taxon>
        <taxon>Metazoa</taxon>
        <taxon>Chordata</taxon>
        <taxon>Craniata</taxon>
        <taxon>Vertebrata</taxon>
        <taxon>Euteleostomi</taxon>
        <taxon>Archelosauria</taxon>
        <taxon>Archosauria</taxon>
        <taxon>Dinosauria</taxon>
        <taxon>Saurischia</taxon>
        <taxon>Theropoda</taxon>
        <taxon>Coelurosauria</taxon>
        <taxon>Aves</taxon>
        <taxon>Neognathae</taxon>
        <taxon>Neoaves</taxon>
        <taxon>Strisores</taxon>
        <taxon>Apodiformes</taxon>
        <taxon>Trochilidae</taxon>
        <taxon>Calypte</taxon>
    </lineage>
</organism>
<evidence type="ECO:0000259" key="15">
    <source>
        <dbReference type="PROSITE" id="PS50157"/>
    </source>
</evidence>
<dbReference type="Gene3D" id="3.30.710.10">
    <property type="entry name" value="Potassium Channel Kv1.1, Chain A"/>
    <property type="match status" value="1"/>
</dbReference>
<reference evidence="16 17" key="1">
    <citation type="submission" date="2014-04" db="EMBL/GenBank/DDBJ databases">
        <title>Genome evolution of avian class.</title>
        <authorList>
            <person name="Zhang G."/>
            <person name="Li C."/>
        </authorList>
    </citation>
    <scope>NUCLEOTIDE SEQUENCE [LARGE SCALE GENOMIC DNA]</scope>
    <source>
        <strain evidence="16">BGI_N300</strain>
    </source>
</reference>
<comment type="function">
    <text evidence="1">May be involved in transcriptional regulation.</text>
</comment>
<dbReference type="FunFam" id="3.30.160.60:FF:001282">
    <property type="entry name" value="Zinc finger and BTB domain-containing protein 41"/>
    <property type="match status" value="1"/>
</dbReference>
<evidence type="ECO:0000256" key="3">
    <source>
        <dbReference type="ARBA" id="ARBA00022723"/>
    </source>
</evidence>
<feature type="domain" description="BTB" evidence="14">
    <location>
        <begin position="89"/>
        <end position="153"/>
    </location>
</feature>
<dbReference type="Pfam" id="PF00096">
    <property type="entry name" value="zf-C2H2"/>
    <property type="match status" value="8"/>
</dbReference>
<feature type="domain" description="C2H2-type" evidence="15">
    <location>
        <begin position="698"/>
        <end position="725"/>
    </location>
</feature>
<dbReference type="PROSITE" id="PS50097">
    <property type="entry name" value="BTB"/>
    <property type="match status" value="1"/>
</dbReference>
<dbReference type="FunFam" id="3.30.160.60:FF:001133">
    <property type="entry name" value="Zinc finger and BTB domain containing 41"/>
    <property type="match status" value="1"/>
</dbReference>
<feature type="domain" description="C2H2-type" evidence="15">
    <location>
        <begin position="362"/>
        <end position="391"/>
    </location>
</feature>
<keyword evidence="17" id="KW-1185">Reference proteome</keyword>
<feature type="domain" description="C2H2-type" evidence="15">
    <location>
        <begin position="549"/>
        <end position="576"/>
    </location>
</feature>
<dbReference type="GO" id="GO:0001817">
    <property type="term" value="P:regulation of cytokine production"/>
    <property type="evidence" value="ECO:0007669"/>
    <property type="project" value="TreeGrafter"/>
</dbReference>
<sequence>MKKRRRVAANLNEKVHLGHETDTSEHILVVDCAQEVVSKSAEIAPADQLESSQELSPSSEQRKLLSSLQYNKNLLKYLNDDRQKHPSFCDLLIIVEGKEFSAHKVVVAVGSSYFHACLSKNPSTDVVTLDHVTHSVFQHLLEFLYTSEFFVYKNEIPLVLEAAKFLDIIDAVKLLNNESVSNVQTDVVTDVPAPVETLNELTGKLLNSHQCTFCGRSFCYKKSLENHLARTHRSLSLERKHGLKMLEKANFSTRRSTRNRRCPAKFDTSDNESGDASDSNLEKVSSDKETSDRSEFEDSESECNADEEGQEEEMSGEDSESEEQSEKEQNDTEECSEAADSVGNIPEGLAPVIIQSSSKKLLQCPKCDKKFDRIGKSKYESHTRVHTGEKPFECDICHQRYSTKSNLTVHRKKHSSDTDFHKKEHKCPYCNKLHASKKTLAKHVKFHPENVQEFLSIKKTKSEGWKCDICKKSFTRRPHLEEHMILHSQDKPFKCTYCEEHFKSRFARLKHQEKFHLGPFPCDICGRQFNDTGNLKRHIECTHGGKRKWTCFICGKSVRERTTLKEHLRIHSGEKPHLCSICGQSFRHGSSYRLHLRVHHDDKRYECEECGKTFIRHDHLTKHKKIHSGEKAHQCEECGKCFGRRDHLTVHYKSVHLGEKVWQKYKATFHQCEVCKKVFKGKSSLEMHFRTHSGEKPYKCQVCNQSFRIKKTLTKHMVIHSDARPFNCQHCNATFKRKDKLKYHMDHVHGSKAAEEALTSSSDEKLVSLPMQYTSDDKVYETEAKQYVEQSKAYQSEAKSLLQNVSTEVCVPVTLVPVQMSDPQADLVQHTTQSHGILPPQPEQTDYQRATDLSFLEKYTLTPQPANIVHPVRPEQMLDPRDQSYLGTLLGLDTAPTVQNISNNEH</sequence>
<evidence type="ECO:0000256" key="13">
    <source>
        <dbReference type="SAM" id="MobiDB-lite"/>
    </source>
</evidence>
<feature type="region of interest" description="Disordered" evidence="13">
    <location>
        <begin position="248"/>
        <end position="343"/>
    </location>
</feature>
<dbReference type="InterPro" id="IPR013087">
    <property type="entry name" value="Znf_C2H2_type"/>
</dbReference>
<evidence type="ECO:0000256" key="10">
    <source>
        <dbReference type="ARBA" id="ARBA00023242"/>
    </source>
</evidence>
<dbReference type="PROSITE" id="PS50157">
    <property type="entry name" value="ZINC_FINGER_C2H2_2"/>
    <property type="match status" value="14"/>
</dbReference>
<evidence type="ECO:0000256" key="2">
    <source>
        <dbReference type="ARBA" id="ARBA00004123"/>
    </source>
</evidence>
<dbReference type="FunFam" id="3.30.710.10:FF:000088">
    <property type="entry name" value="zinc finger and BTB domain-containing protein 41"/>
    <property type="match status" value="1"/>
</dbReference>
<keyword evidence="3" id="KW-0479">Metal-binding</keyword>
<dbReference type="SMART" id="SM00225">
    <property type="entry name" value="BTB"/>
    <property type="match status" value="1"/>
</dbReference>
<evidence type="ECO:0000256" key="1">
    <source>
        <dbReference type="ARBA" id="ARBA00003767"/>
    </source>
</evidence>
<dbReference type="GO" id="GO:0008270">
    <property type="term" value="F:zinc ion binding"/>
    <property type="evidence" value="ECO:0007669"/>
    <property type="project" value="UniProtKB-KW"/>
</dbReference>
<dbReference type="FunFam" id="3.30.160.60:FF:001227">
    <property type="entry name" value="Zinc finger and BTB domain containing 41"/>
    <property type="match status" value="1"/>
</dbReference>
<gene>
    <name evidence="16" type="ORF">N300_14700</name>
</gene>
<feature type="domain" description="C2H2-type" evidence="15">
    <location>
        <begin position="633"/>
        <end position="661"/>
    </location>
</feature>
<feature type="domain" description="C2H2-type" evidence="15">
    <location>
        <begin position="209"/>
        <end position="232"/>
    </location>
</feature>
<feature type="compositionally biased region" description="Acidic residues" evidence="13">
    <location>
        <begin position="297"/>
        <end position="323"/>
    </location>
</feature>
<evidence type="ECO:0000313" key="17">
    <source>
        <dbReference type="Proteomes" id="UP000054308"/>
    </source>
</evidence>
<dbReference type="GO" id="GO:0005654">
    <property type="term" value="C:nucleoplasm"/>
    <property type="evidence" value="ECO:0007669"/>
    <property type="project" value="TreeGrafter"/>
</dbReference>
<feature type="domain" description="C2H2-type" evidence="15">
    <location>
        <begin position="577"/>
        <end position="604"/>
    </location>
</feature>
<dbReference type="InterPro" id="IPR011333">
    <property type="entry name" value="SKP1/BTB/POZ_sf"/>
</dbReference>
<keyword evidence="10" id="KW-0539">Nucleus</keyword>
<evidence type="ECO:0000256" key="11">
    <source>
        <dbReference type="ARBA" id="ARBA00070983"/>
    </source>
</evidence>
<keyword evidence="9" id="KW-0804">Transcription</keyword>
<evidence type="ECO:0000256" key="8">
    <source>
        <dbReference type="ARBA" id="ARBA00023125"/>
    </source>
</evidence>
<dbReference type="InterPro" id="IPR036236">
    <property type="entry name" value="Znf_C2H2_sf"/>
</dbReference>
<evidence type="ECO:0000256" key="4">
    <source>
        <dbReference type="ARBA" id="ARBA00022737"/>
    </source>
</evidence>
<feature type="domain" description="C2H2-type" evidence="15">
    <location>
        <begin position="465"/>
        <end position="492"/>
    </location>
</feature>
<protein>
    <recommendedName>
        <fullName evidence="11">Zinc finger and BTB domain-containing protein 41</fullName>
    </recommendedName>
</protein>
<feature type="domain" description="C2H2-type" evidence="15">
    <location>
        <begin position="726"/>
        <end position="754"/>
    </location>
</feature>
<dbReference type="SUPFAM" id="SSF57667">
    <property type="entry name" value="beta-beta-alpha zinc fingers"/>
    <property type="match status" value="7"/>
</dbReference>
<feature type="compositionally biased region" description="Basic and acidic residues" evidence="13">
    <location>
        <begin position="280"/>
        <end position="296"/>
    </location>
</feature>
<feature type="domain" description="C2H2-type" evidence="15">
    <location>
        <begin position="392"/>
        <end position="419"/>
    </location>
</feature>
<evidence type="ECO:0000256" key="7">
    <source>
        <dbReference type="ARBA" id="ARBA00023015"/>
    </source>
</evidence>
<dbReference type="STRING" id="9244.A0A091J8Q2"/>
<evidence type="ECO:0000256" key="6">
    <source>
        <dbReference type="ARBA" id="ARBA00022833"/>
    </source>
</evidence>
<dbReference type="FunFam" id="3.30.160.60:FF:000888">
    <property type="entry name" value="zinc finger and BTB domain-containing protein 41"/>
    <property type="match status" value="1"/>
</dbReference>
<dbReference type="GO" id="GO:0001227">
    <property type="term" value="F:DNA-binding transcription repressor activity, RNA polymerase II-specific"/>
    <property type="evidence" value="ECO:0007669"/>
    <property type="project" value="TreeGrafter"/>
</dbReference>
<keyword evidence="8" id="KW-0238">DNA-binding</keyword>
<dbReference type="FunFam" id="3.30.160.60:FF:000337">
    <property type="entry name" value="Zinc finger and BTB domain containing 41"/>
    <property type="match status" value="2"/>
</dbReference>
<dbReference type="FunFam" id="3.30.160.60:FF:001019">
    <property type="entry name" value="Zinc finger and BTB domain-containing protein 41"/>
    <property type="match status" value="1"/>
</dbReference>
<feature type="domain" description="C2H2-type" evidence="15">
    <location>
        <begin position="425"/>
        <end position="452"/>
    </location>
</feature>
<dbReference type="SMART" id="SM00355">
    <property type="entry name" value="ZnF_C2H2"/>
    <property type="match status" value="14"/>
</dbReference>
<keyword evidence="7" id="KW-0805">Transcription regulation</keyword>
<feature type="domain" description="C2H2-type" evidence="15">
    <location>
        <begin position="520"/>
        <end position="548"/>
    </location>
</feature>
<feature type="domain" description="C2H2-type" evidence="15">
    <location>
        <begin position="605"/>
        <end position="632"/>
    </location>
</feature>
<feature type="domain" description="C2H2-type" evidence="15">
    <location>
        <begin position="493"/>
        <end position="521"/>
    </location>
</feature>
<evidence type="ECO:0000259" key="14">
    <source>
        <dbReference type="PROSITE" id="PS50097"/>
    </source>
</evidence>
<evidence type="ECO:0000313" key="16">
    <source>
        <dbReference type="EMBL" id="KFP08126.1"/>
    </source>
</evidence>
<accession>A0A091J8Q2</accession>
<evidence type="ECO:0000256" key="12">
    <source>
        <dbReference type="PROSITE-ProRule" id="PRU00042"/>
    </source>
</evidence>
<evidence type="ECO:0000256" key="5">
    <source>
        <dbReference type="ARBA" id="ARBA00022771"/>
    </source>
</evidence>
<dbReference type="FunFam" id="3.30.160.60:FF:001084">
    <property type="entry name" value="Zinc finger and BTB domain-containing 41"/>
    <property type="match status" value="1"/>
</dbReference>
<dbReference type="GO" id="GO:0002682">
    <property type="term" value="P:regulation of immune system process"/>
    <property type="evidence" value="ECO:0007669"/>
    <property type="project" value="TreeGrafter"/>
</dbReference>
<dbReference type="AlphaFoldDB" id="A0A091J8Q2"/>
<dbReference type="Proteomes" id="UP000054308">
    <property type="component" value="Unassembled WGS sequence"/>
</dbReference>
<name>A0A091J8Q2_CALAN</name>
<feature type="non-terminal residue" evidence="16">
    <location>
        <position position="906"/>
    </location>
</feature>
<dbReference type="PANTHER" id="PTHR24399">
    <property type="entry name" value="ZINC FINGER AND BTB DOMAIN-CONTAINING"/>
    <property type="match status" value="1"/>
</dbReference>
<dbReference type="EMBL" id="KL218774">
    <property type="protein sequence ID" value="KFP08126.1"/>
    <property type="molecule type" value="Genomic_DNA"/>
</dbReference>
<evidence type="ECO:0000256" key="9">
    <source>
        <dbReference type="ARBA" id="ARBA00023163"/>
    </source>
</evidence>
<dbReference type="Pfam" id="PF00651">
    <property type="entry name" value="BTB"/>
    <property type="match status" value="1"/>
</dbReference>
<comment type="subcellular location">
    <subcellularLocation>
        <location evidence="2">Nucleus</location>
    </subcellularLocation>
</comment>
<dbReference type="Gene3D" id="3.30.160.60">
    <property type="entry name" value="Classic Zinc Finger"/>
    <property type="match status" value="11"/>
</dbReference>
<keyword evidence="6" id="KW-0862">Zinc</keyword>
<feature type="domain" description="C2H2-type" evidence="15">
    <location>
        <begin position="670"/>
        <end position="697"/>
    </location>
</feature>
<dbReference type="InterPro" id="IPR000210">
    <property type="entry name" value="BTB/POZ_dom"/>
</dbReference>
<dbReference type="FunFam" id="3.30.160.60:FF:000841">
    <property type="entry name" value="zinc finger and BTB domain-containing protein 41"/>
    <property type="match status" value="1"/>
</dbReference>